<dbReference type="AlphaFoldDB" id="A0A8X6TLT3"/>
<name>A0A8X6TLT3_NEPPI</name>
<gene>
    <name evidence="1" type="ORF">NPIL_488601</name>
</gene>
<proteinExistence type="predicted"/>
<comment type="caution">
    <text evidence="1">The sequence shown here is derived from an EMBL/GenBank/DDBJ whole genome shotgun (WGS) entry which is preliminary data.</text>
</comment>
<dbReference type="Proteomes" id="UP000887013">
    <property type="component" value="Unassembled WGS sequence"/>
</dbReference>
<keyword evidence="2" id="KW-1185">Reference proteome</keyword>
<organism evidence="1 2">
    <name type="scientific">Nephila pilipes</name>
    <name type="common">Giant wood spider</name>
    <name type="synonym">Nephila maculata</name>
    <dbReference type="NCBI Taxonomy" id="299642"/>
    <lineage>
        <taxon>Eukaryota</taxon>
        <taxon>Metazoa</taxon>
        <taxon>Ecdysozoa</taxon>
        <taxon>Arthropoda</taxon>
        <taxon>Chelicerata</taxon>
        <taxon>Arachnida</taxon>
        <taxon>Araneae</taxon>
        <taxon>Araneomorphae</taxon>
        <taxon>Entelegynae</taxon>
        <taxon>Araneoidea</taxon>
        <taxon>Nephilidae</taxon>
        <taxon>Nephila</taxon>
    </lineage>
</organism>
<accession>A0A8X6TLT3</accession>
<sequence length="109" mass="12512">MSVMQCISLMGMMGGKYKTIALQWIPSYCSIPDNEKVERLAKKDCLVNQAPYNLVSYKSALSMINQALKTTYMPSLKERTKKKREKRTSLISRLPKMHRCSCLSSQDWA</sequence>
<evidence type="ECO:0000313" key="1">
    <source>
        <dbReference type="EMBL" id="GFT32875.1"/>
    </source>
</evidence>
<dbReference type="EMBL" id="BMAW01013238">
    <property type="protein sequence ID" value="GFT32875.1"/>
    <property type="molecule type" value="Genomic_DNA"/>
</dbReference>
<evidence type="ECO:0000313" key="2">
    <source>
        <dbReference type="Proteomes" id="UP000887013"/>
    </source>
</evidence>
<protein>
    <submittedName>
        <fullName evidence="1">Uncharacterized protein</fullName>
    </submittedName>
</protein>
<dbReference type="OrthoDB" id="6424749at2759"/>
<reference evidence="1" key="1">
    <citation type="submission" date="2020-08" db="EMBL/GenBank/DDBJ databases">
        <title>Multicomponent nature underlies the extraordinary mechanical properties of spider dragline silk.</title>
        <authorList>
            <person name="Kono N."/>
            <person name="Nakamura H."/>
            <person name="Mori M."/>
            <person name="Yoshida Y."/>
            <person name="Ohtoshi R."/>
            <person name="Malay A.D."/>
            <person name="Moran D.A.P."/>
            <person name="Tomita M."/>
            <person name="Numata K."/>
            <person name="Arakawa K."/>
        </authorList>
    </citation>
    <scope>NUCLEOTIDE SEQUENCE</scope>
</reference>